<dbReference type="EMBL" id="NPOA01000014">
    <property type="protein sequence ID" value="PAV28188.1"/>
    <property type="molecule type" value="Genomic_DNA"/>
</dbReference>
<sequence length="62" mass="7227">MPAESIRPERSRAAIIEDTYNNQALTSSFFGLKQQSLKKSIKKDIKFQVIRNLMSFTILYFL</sequence>
<gene>
    <name evidence="1" type="ORF">CIL05_17635</name>
</gene>
<organism evidence="1 2">
    <name type="scientific">Virgibacillus profundi</name>
    <dbReference type="NCBI Taxonomy" id="2024555"/>
    <lineage>
        <taxon>Bacteria</taxon>
        <taxon>Bacillati</taxon>
        <taxon>Bacillota</taxon>
        <taxon>Bacilli</taxon>
        <taxon>Bacillales</taxon>
        <taxon>Bacillaceae</taxon>
        <taxon>Virgibacillus</taxon>
    </lineage>
</organism>
<proteinExistence type="predicted"/>
<comment type="caution">
    <text evidence="1">The sequence shown here is derived from an EMBL/GenBank/DDBJ whole genome shotgun (WGS) entry which is preliminary data.</text>
</comment>
<keyword evidence="2" id="KW-1185">Reference proteome</keyword>
<reference evidence="1 2" key="1">
    <citation type="submission" date="2017-08" db="EMBL/GenBank/DDBJ databases">
        <title>Virgibacillus indicus sp. nov. and Virgibacillus profoundi sp. nov, two moderately halophilic bacteria isolated from marine sediment by using the Microfluidic Streak Plate.</title>
        <authorList>
            <person name="Xu B."/>
            <person name="Hu B."/>
            <person name="Wang J."/>
            <person name="Zhu Y."/>
            <person name="Huang L."/>
            <person name="Du W."/>
            <person name="Huang Y."/>
        </authorList>
    </citation>
    <scope>NUCLEOTIDE SEQUENCE [LARGE SCALE GENOMIC DNA]</scope>
    <source>
        <strain evidence="1 2">IO3-P3-H5</strain>
    </source>
</reference>
<evidence type="ECO:0000313" key="2">
    <source>
        <dbReference type="Proteomes" id="UP000218887"/>
    </source>
</evidence>
<dbReference type="AlphaFoldDB" id="A0A2A2I9Y3"/>
<protein>
    <submittedName>
        <fullName evidence="1">Uncharacterized protein</fullName>
    </submittedName>
</protein>
<name>A0A2A2I9Y3_9BACI</name>
<evidence type="ECO:0000313" key="1">
    <source>
        <dbReference type="EMBL" id="PAV28188.1"/>
    </source>
</evidence>
<accession>A0A2A2I9Y3</accession>
<dbReference type="Proteomes" id="UP000218887">
    <property type="component" value="Unassembled WGS sequence"/>
</dbReference>